<dbReference type="Pfam" id="PF02338">
    <property type="entry name" value="OTU"/>
    <property type="match status" value="2"/>
</dbReference>
<reference evidence="2 3" key="1">
    <citation type="submission" date="2024-11" db="EMBL/GenBank/DDBJ databases">
        <title>Chromosome-level genome assembly of the freshwater bivalve Anodonta woodiana.</title>
        <authorList>
            <person name="Chen X."/>
        </authorList>
    </citation>
    <scope>NUCLEOTIDE SEQUENCE [LARGE SCALE GENOMIC DNA]</scope>
    <source>
        <strain evidence="2">MN2024</strain>
        <tissue evidence="2">Gills</tissue>
    </source>
</reference>
<dbReference type="CDD" id="cd22758">
    <property type="entry name" value="OTU_232R-like"/>
    <property type="match status" value="2"/>
</dbReference>
<evidence type="ECO:0000313" key="3">
    <source>
        <dbReference type="Proteomes" id="UP001634394"/>
    </source>
</evidence>
<accession>A0ABD3XPG3</accession>
<dbReference type="InterPro" id="IPR050704">
    <property type="entry name" value="Peptidase_C85-like"/>
</dbReference>
<dbReference type="EMBL" id="JBJQND010000001">
    <property type="protein sequence ID" value="KAL3887952.1"/>
    <property type="molecule type" value="Genomic_DNA"/>
</dbReference>
<comment type="caution">
    <text evidence="2">The sequence shown here is derived from an EMBL/GenBank/DDBJ whole genome shotgun (WGS) entry which is preliminary data.</text>
</comment>
<dbReference type="SUPFAM" id="SSF54001">
    <property type="entry name" value="Cysteine proteinases"/>
    <property type="match status" value="2"/>
</dbReference>
<name>A0ABD3XPG3_SINWO</name>
<dbReference type="InterPro" id="IPR038765">
    <property type="entry name" value="Papain-like_cys_pep_sf"/>
</dbReference>
<dbReference type="SUPFAM" id="SSF63825">
    <property type="entry name" value="YWTD domain"/>
    <property type="match status" value="1"/>
</dbReference>
<gene>
    <name evidence="2" type="ORF">ACJMK2_000337</name>
</gene>
<dbReference type="PROSITE" id="PS50802">
    <property type="entry name" value="OTU"/>
    <property type="match status" value="2"/>
</dbReference>
<keyword evidence="3" id="KW-1185">Reference proteome</keyword>
<proteinExistence type="predicted"/>
<dbReference type="InterPro" id="IPR003323">
    <property type="entry name" value="OTU_dom"/>
</dbReference>
<evidence type="ECO:0000259" key="1">
    <source>
        <dbReference type="PROSITE" id="PS50802"/>
    </source>
</evidence>
<dbReference type="PANTHER" id="PTHR12419">
    <property type="entry name" value="OTU DOMAIN CONTAINING PROTEIN"/>
    <property type="match status" value="1"/>
</dbReference>
<feature type="domain" description="OTU" evidence="1">
    <location>
        <begin position="416"/>
        <end position="556"/>
    </location>
</feature>
<feature type="domain" description="OTU" evidence="1">
    <location>
        <begin position="623"/>
        <end position="732"/>
    </location>
</feature>
<sequence>MFAVHSHIVYTAKFTDRDTRSVIWLPKVTTCAVYINYKSSCSDNMATGGEEETVYNLFEVGRESVDSGDLDLQGVVVRDNLVITVSQSKNFCVYRRDDCRLLSSVRLDSFPYGMCRVSYTDLCVSMWNGTIVFISVQDSGQISMDTPLRLEYSLNDSMDRDEIDYMPLKRSSEDLSNVHCQGVAVWNEQIVFSVLIGNTIYLCSAGLIARPRNIRLALRSAILHEVCRGLASFLVVKQDMVYIAFLALSPGNTGVCRFNLENPSQQTHIYQSTEMQPCGITVSDNGFVFVCDSRNSSIYHLTSTCDLLSIYKEGIPHSPYGIFWDRGVLYLASFDTFDTYHEHQLDHETPIERRLQHFEFFMHRPQQVLKLTMYIPLQEVSCSHPCTLDQLLWKSQQDALPILSILETNCLSLGLELHGETPADGNCFFEAVSSQLQRLNYVVQKTPQELRQEVVKFMRNNREIEVPNDTIHLENFIDESFDIYCSRMARDGEWVDHVVVVAMARMLQMDIMIVTSSPSSGPEDIIVWVEGQTAFQGNPILLGHVWESHYLSLQPIGNTDIKDPVLTQAHDLRAKTMSVPNYQFRGVPCSDPILLGQRLKKSQQAALSSQSTLEANCLSLDMVLHGETPADGNCFFEAVSNQLRRLTVQKSPQELRQEVVAFMRDNRVIQVSKGTLHLESFIYNESFDVYCSRMARDGEWADHVVVVAMARMLQIDIIIVTSSGHQDIIVRVVGQTAFQGNPILLGHVSKSHYISLQSKEIRAGNRLVQIAYSLPVVGARVLGRLLQCHTVTPAFVTEIDVWNISVSHQQRIMIQTLQDKINTIYALALSVKKSVNLNDYMAIWNDICRLLEALSKECGDSDFENEISREIQNIQVSTVQGTSLLDKLRRHPSMVKDLEMLVHDTESDDSDS</sequence>
<organism evidence="2 3">
    <name type="scientific">Sinanodonta woodiana</name>
    <name type="common">Chinese pond mussel</name>
    <name type="synonym">Anodonta woodiana</name>
    <dbReference type="NCBI Taxonomy" id="1069815"/>
    <lineage>
        <taxon>Eukaryota</taxon>
        <taxon>Metazoa</taxon>
        <taxon>Spiralia</taxon>
        <taxon>Lophotrochozoa</taxon>
        <taxon>Mollusca</taxon>
        <taxon>Bivalvia</taxon>
        <taxon>Autobranchia</taxon>
        <taxon>Heteroconchia</taxon>
        <taxon>Palaeoheterodonta</taxon>
        <taxon>Unionida</taxon>
        <taxon>Unionoidea</taxon>
        <taxon>Unionidae</taxon>
        <taxon>Unioninae</taxon>
        <taxon>Sinanodonta</taxon>
    </lineage>
</organism>
<dbReference type="AlphaFoldDB" id="A0ABD3XPG3"/>
<dbReference type="Gene3D" id="3.90.70.80">
    <property type="match status" value="2"/>
</dbReference>
<protein>
    <recommendedName>
        <fullName evidence="1">OTU domain-containing protein</fullName>
    </recommendedName>
</protein>
<evidence type="ECO:0000313" key="2">
    <source>
        <dbReference type="EMBL" id="KAL3887952.1"/>
    </source>
</evidence>
<dbReference type="Proteomes" id="UP001634394">
    <property type="component" value="Unassembled WGS sequence"/>
</dbReference>